<gene>
    <name evidence="2" type="ORF">CPELLU_LOCUS2504</name>
</gene>
<proteinExistence type="predicted"/>
<name>A0A9N8ZP75_9GLOM</name>
<organism evidence="2 3">
    <name type="scientific">Cetraspora pellucida</name>
    <dbReference type="NCBI Taxonomy" id="1433469"/>
    <lineage>
        <taxon>Eukaryota</taxon>
        <taxon>Fungi</taxon>
        <taxon>Fungi incertae sedis</taxon>
        <taxon>Mucoromycota</taxon>
        <taxon>Glomeromycotina</taxon>
        <taxon>Glomeromycetes</taxon>
        <taxon>Diversisporales</taxon>
        <taxon>Gigasporaceae</taxon>
        <taxon>Cetraspora</taxon>
    </lineage>
</organism>
<sequence length="54" mass="5758">MTKKGICALMLSISLPTVNVSNGNKTIGAVGIVKLNLHLVLLKKFLSDPPIEVK</sequence>
<evidence type="ECO:0000313" key="3">
    <source>
        <dbReference type="Proteomes" id="UP000789759"/>
    </source>
</evidence>
<feature type="chain" id="PRO_5040195949" evidence="1">
    <location>
        <begin position="21"/>
        <end position="54"/>
    </location>
</feature>
<dbReference type="Proteomes" id="UP000789759">
    <property type="component" value="Unassembled WGS sequence"/>
</dbReference>
<feature type="signal peptide" evidence="1">
    <location>
        <begin position="1"/>
        <end position="20"/>
    </location>
</feature>
<reference evidence="2" key="1">
    <citation type="submission" date="2021-06" db="EMBL/GenBank/DDBJ databases">
        <authorList>
            <person name="Kallberg Y."/>
            <person name="Tangrot J."/>
            <person name="Rosling A."/>
        </authorList>
    </citation>
    <scope>NUCLEOTIDE SEQUENCE</scope>
    <source>
        <strain evidence="2">FL966</strain>
    </source>
</reference>
<accession>A0A9N8ZP75</accession>
<evidence type="ECO:0000256" key="1">
    <source>
        <dbReference type="SAM" id="SignalP"/>
    </source>
</evidence>
<dbReference type="AlphaFoldDB" id="A0A9N8ZP75"/>
<evidence type="ECO:0000313" key="2">
    <source>
        <dbReference type="EMBL" id="CAG8502195.1"/>
    </source>
</evidence>
<comment type="caution">
    <text evidence="2">The sequence shown here is derived from an EMBL/GenBank/DDBJ whole genome shotgun (WGS) entry which is preliminary data.</text>
</comment>
<keyword evidence="1" id="KW-0732">Signal</keyword>
<protein>
    <submittedName>
        <fullName evidence="2">15037_t:CDS:1</fullName>
    </submittedName>
</protein>
<keyword evidence="3" id="KW-1185">Reference proteome</keyword>
<dbReference type="EMBL" id="CAJVQA010001093">
    <property type="protein sequence ID" value="CAG8502195.1"/>
    <property type="molecule type" value="Genomic_DNA"/>
</dbReference>